<dbReference type="Proteomes" id="UP001152797">
    <property type="component" value="Unassembled WGS sequence"/>
</dbReference>
<dbReference type="AlphaFoldDB" id="A0A9P1GJV2"/>
<accession>A0A9P1GJV2</accession>
<dbReference type="EMBL" id="CAMXCT010005646">
    <property type="protein sequence ID" value="CAI4012927.1"/>
    <property type="molecule type" value="Genomic_DNA"/>
</dbReference>
<reference evidence="2" key="1">
    <citation type="submission" date="2022-10" db="EMBL/GenBank/DDBJ databases">
        <authorList>
            <person name="Chen Y."/>
            <person name="Dougan E. K."/>
            <person name="Chan C."/>
            <person name="Rhodes N."/>
            <person name="Thang M."/>
        </authorList>
    </citation>
    <scope>NUCLEOTIDE SEQUENCE</scope>
</reference>
<evidence type="ECO:0000256" key="1">
    <source>
        <dbReference type="SAM" id="MobiDB-lite"/>
    </source>
</evidence>
<gene>
    <name evidence="2" type="ORF">C1SCF055_LOCUS37947</name>
</gene>
<feature type="compositionally biased region" description="Basic and acidic residues" evidence="1">
    <location>
        <begin position="455"/>
        <end position="467"/>
    </location>
</feature>
<dbReference type="EMBL" id="CAMXCT020005646">
    <property type="protein sequence ID" value="CAL1166302.1"/>
    <property type="molecule type" value="Genomic_DNA"/>
</dbReference>
<protein>
    <submittedName>
        <fullName evidence="3">SWIM-type domain-containing protein</fullName>
    </submittedName>
</protein>
<keyword evidence="4" id="KW-1185">Reference proteome</keyword>
<dbReference type="OrthoDB" id="448911at2759"/>
<reference evidence="3 4" key="2">
    <citation type="submission" date="2024-05" db="EMBL/GenBank/DDBJ databases">
        <authorList>
            <person name="Chen Y."/>
            <person name="Shah S."/>
            <person name="Dougan E. K."/>
            <person name="Thang M."/>
            <person name="Chan C."/>
        </authorList>
    </citation>
    <scope>NUCLEOTIDE SEQUENCE [LARGE SCALE GENOMIC DNA]</scope>
</reference>
<sequence length="520" mass="57097">MSGEGQAIELPEVCPSCGNIFAPDAIFCRMCRTKRPGSGEKEKSESQICSCGNVFMPDAVFCRRCGSERPKDQGHSSDKRNKGQDLLLLSFNPFSETLYRGLLRDMHEDTFHDATTMLLNLCSCLHALQHRFRSSASRLIEDDESSTLQEMNVSVLSAVLRLFFPRKPREHLTALKSMLHSKAQLNAVRTRDKLKNRASAVQFQEVGKDEPLGRNPGRPMDEHGRMIGGHRALLENLLRSPTPFILEPSSQTRQTSGDGAVVTTAASPGVRCILAADKLQRALWVADGRSGALRVNRKSSGQAQGSAADEPAQMAAKEILEALGKADRDLTADQLHVYLLRGFGRRLPDMPSTTEMDLGNEALKAAVRANKVRRMLQDYAQEVVQSGAHVVVDDFLRNLQSSGVVKSGKSWEAALSLQDVAKESGISAMVVISPGKAIMDELMAAHIASGTAQEEGTHRPVSHEGRTFSKHANKSFPPPPPMDSEPFEKYSFFSELGQDVQELSLGYSASYLSFWINNSL</sequence>
<feature type="region of interest" description="Disordered" evidence="1">
    <location>
        <begin position="450"/>
        <end position="481"/>
    </location>
</feature>
<proteinExistence type="predicted"/>
<evidence type="ECO:0000313" key="4">
    <source>
        <dbReference type="Proteomes" id="UP001152797"/>
    </source>
</evidence>
<dbReference type="EMBL" id="CAMXCT030005646">
    <property type="protein sequence ID" value="CAL4800239.1"/>
    <property type="molecule type" value="Genomic_DNA"/>
</dbReference>
<evidence type="ECO:0000313" key="3">
    <source>
        <dbReference type="EMBL" id="CAL4800239.1"/>
    </source>
</evidence>
<comment type="caution">
    <text evidence="2">The sequence shown here is derived from an EMBL/GenBank/DDBJ whole genome shotgun (WGS) entry which is preliminary data.</text>
</comment>
<name>A0A9P1GJV2_9DINO</name>
<evidence type="ECO:0000313" key="2">
    <source>
        <dbReference type="EMBL" id="CAI4012927.1"/>
    </source>
</evidence>
<organism evidence="2">
    <name type="scientific">Cladocopium goreaui</name>
    <dbReference type="NCBI Taxonomy" id="2562237"/>
    <lineage>
        <taxon>Eukaryota</taxon>
        <taxon>Sar</taxon>
        <taxon>Alveolata</taxon>
        <taxon>Dinophyceae</taxon>
        <taxon>Suessiales</taxon>
        <taxon>Symbiodiniaceae</taxon>
        <taxon>Cladocopium</taxon>
    </lineage>
</organism>